<sequence>MPVDLSMDIAANDEESNGFDERSSLRVSLIGNKDLKYKILRDAEQLSILVNDFDQLTAKIIAKSSEELVEADTLISDLETSLVILKILITFISEIKFSEKFELEPNLKKFNQLISPINKILKYYMKVLLPLVYYTSVDLVQKFESIVRFSLEIFISLNNLQHFNLHFDDESGLNDLWKFVTSLLILTDGSLSADQNDFNPIISSNLLSCLLKLVPLLLSKSAENPHTNRLMIGLLSVLLKRLENECDLICKFHLPNLTNNEFDFFLKDLTFKNSKLPNIEPNYDFFNSKINLSLLIDLITSIGQIFSQFNDSNDHLIMIIPNTFNNNSKSPTIILSNKIYFTLLLLLKFDNKYLNLVSLNLIHFYLNNFLKFNEPTKEIKHEIIKNYRKILPRIIDLLDYEFINCQNELKYYNRLTIPKFLKSPIKILTILTKGFKFIKDEIRRCNVDYKILNNLGILVKSDSSLENMYLLKKLSENGKKMVNFTLLIDLENNQKNLNNNIKNLSDYLLLLSIYVSEDEEYRHRIVDYQFQSGPKNLLAQLTFELIDNYRFLLIQIQIVYNILYNKNGSLKIKNENDLNWFGKNLGIIFTIINHEFYYSIFHLIRSLSRSVSTLRTFFVECNSFASILDLSNFSNITTTNLTLNENHKYVREGYPTSGSFISSILHILKINEESEKVMKFFIKDELQDLNNNFKINNSTNKLLILGSIANFVLEFGSFRYDVVNDENFLKNLNLIYENSLQPSKNYADYYYNQYIQLTIFQILKNYSYNENEENKMELLSSISINAIFEKSLYGLHNEINEFEEENQEEVVSIKIKTKILSFDIFRNLTAGSLHFSEQLNKFYQEYYMTNKPEYEFNNPIPSTWENYLIQNILNFELFTEYNESNEGKLDKFLNDDELLVKLLLNEEYVKFITSINYIEDHCYTNISNFNEETFPLKELMKIWKRFITLRIDKSIERRLIKNDLNLKIELNNNLNEIRLSISWIIINLTYQNEEFGINYPDSNNYKLYDMIKTGSQSERLSSGKYGIVIEDSDEDDTPKPESNQDLLNAETRAKILYEEGFVQALNNLYFELSSTKSEEIKRFDSINSNSLLEKIKSAILQIISLVDVDLNQLQDSIPQGEDRQKKRRRSSNIITSRGRRVSHNPESALPIIYSGTLSRTRYELNRGGEGFGYGSDEEYLDAQDQPQDQPTASSSASESTSPSASPSESDASSSEIEDDYWVR</sequence>
<gene>
    <name evidence="7" type="ORF">HYPBUDRAFT_242656</name>
</gene>
<evidence type="ECO:0000256" key="5">
    <source>
        <dbReference type="ARBA" id="ARBA00023242"/>
    </source>
</evidence>
<keyword evidence="5" id="KW-0539">Nucleus</keyword>
<organism evidence="7 8">
    <name type="scientific">Hyphopichia burtonii NRRL Y-1933</name>
    <dbReference type="NCBI Taxonomy" id="984485"/>
    <lineage>
        <taxon>Eukaryota</taxon>
        <taxon>Fungi</taxon>
        <taxon>Dikarya</taxon>
        <taxon>Ascomycota</taxon>
        <taxon>Saccharomycotina</taxon>
        <taxon>Pichiomycetes</taxon>
        <taxon>Debaryomycetaceae</taxon>
        <taxon>Hyphopichia</taxon>
    </lineage>
</organism>
<dbReference type="GeneID" id="30997848"/>
<keyword evidence="4" id="KW-0677">Repeat</keyword>
<evidence type="ECO:0000256" key="1">
    <source>
        <dbReference type="ARBA" id="ARBA00004123"/>
    </source>
</evidence>
<dbReference type="InterPro" id="IPR038739">
    <property type="entry name" value="ARMC8/Vid28"/>
</dbReference>
<feature type="region of interest" description="Disordered" evidence="6">
    <location>
        <begin position="1168"/>
        <end position="1223"/>
    </location>
</feature>
<dbReference type="GO" id="GO:0043161">
    <property type="term" value="P:proteasome-mediated ubiquitin-dependent protein catabolic process"/>
    <property type="evidence" value="ECO:0007669"/>
    <property type="project" value="TreeGrafter"/>
</dbReference>
<dbReference type="PANTHER" id="PTHR15651">
    <property type="entry name" value="ARMADILLO REPEAT-CONTAINING PROTEIN 8"/>
    <property type="match status" value="1"/>
</dbReference>
<comment type="subcellular location">
    <subcellularLocation>
        <location evidence="2">Cytoplasm</location>
    </subcellularLocation>
    <subcellularLocation>
        <location evidence="1">Nucleus</location>
    </subcellularLocation>
</comment>
<dbReference type="GO" id="GO:0034657">
    <property type="term" value="C:GID complex"/>
    <property type="evidence" value="ECO:0007669"/>
    <property type="project" value="TreeGrafter"/>
</dbReference>
<proteinExistence type="predicted"/>
<protein>
    <submittedName>
        <fullName evidence="7">Uncharacterized protein</fullName>
    </submittedName>
</protein>
<evidence type="ECO:0000313" key="8">
    <source>
        <dbReference type="Proteomes" id="UP000095085"/>
    </source>
</evidence>
<feature type="compositionally biased region" description="Low complexity" evidence="6">
    <location>
        <begin position="1182"/>
        <end position="1214"/>
    </location>
</feature>
<feature type="region of interest" description="Disordered" evidence="6">
    <location>
        <begin position="1117"/>
        <end position="1142"/>
    </location>
</feature>
<name>A0A1E4RFF9_9ASCO</name>
<dbReference type="STRING" id="984485.A0A1E4RFF9"/>
<dbReference type="OrthoDB" id="5559898at2759"/>
<dbReference type="AlphaFoldDB" id="A0A1E4RFF9"/>
<dbReference type="GO" id="GO:0005634">
    <property type="term" value="C:nucleus"/>
    <property type="evidence" value="ECO:0007669"/>
    <property type="project" value="UniProtKB-SubCell"/>
</dbReference>
<dbReference type="GO" id="GO:0005737">
    <property type="term" value="C:cytoplasm"/>
    <property type="evidence" value="ECO:0007669"/>
    <property type="project" value="UniProtKB-SubCell"/>
</dbReference>
<accession>A0A1E4RFF9</accession>
<evidence type="ECO:0000313" key="7">
    <source>
        <dbReference type="EMBL" id="ODV65988.1"/>
    </source>
</evidence>
<dbReference type="RefSeq" id="XP_020075055.1">
    <property type="nucleotide sequence ID" value="XM_020223299.1"/>
</dbReference>
<dbReference type="Proteomes" id="UP000095085">
    <property type="component" value="Unassembled WGS sequence"/>
</dbReference>
<keyword evidence="8" id="KW-1185">Reference proteome</keyword>
<evidence type="ECO:0000256" key="2">
    <source>
        <dbReference type="ARBA" id="ARBA00004496"/>
    </source>
</evidence>
<reference evidence="8" key="1">
    <citation type="submission" date="2016-05" db="EMBL/GenBank/DDBJ databases">
        <title>Comparative genomics of biotechnologically important yeasts.</title>
        <authorList>
            <consortium name="DOE Joint Genome Institute"/>
            <person name="Riley R."/>
            <person name="Haridas S."/>
            <person name="Wolfe K.H."/>
            <person name="Lopes M.R."/>
            <person name="Hittinger C.T."/>
            <person name="Goker M."/>
            <person name="Salamov A."/>
            <person name="Wisecaver J."/>
            <person name="Long T.M."/>
            <person name="Aerts A.L."/>
            <person name="Barry K."/>
            <person name="Choi C."/>
            <person name="Clum A."/>
            <person name="Coughlan A.Y."/>
            <person name="Deshpande S."/>
            <person name="Douglass A.P."/>
            <person name="Hanson S.J."/>
            <person name="Klenk H.-P."/>
            <person name="Labutti K."/>
            <person name="Lapidus A."/>
            <person name="Lindquist E."/>
            <person name="Lipzen A."/>
            <person name="Meier-Kolthoff J.P."/>
            <person name="Ohm R.A."/>
            <person name="Otillar R.P."/>
            <person name="Pangilinan J."/>
            <person name="Peng Y."/>
            <person name="Rokas A."/>
            <person name="Rosa C.A."/>
            <person name="Scheuner C."/>
            <person name="Sibirny A.A."/>
            <person name="Slot J.C."/>
            <person name="Stielow J.B."/>
            <person name="Sun H."/>
            <person name="Kurtzman C.P."/>
            <person name="Blackwell M."/>
            <person name="Grigoriev I.V."/>
            <person name="Jeffries T.W."/>
        </authorList>
    </citation>
    <scope>NUCLEOTIDE SEQUENCE [LARGE SCALE GENOMIC DNA]</scope>
    <source>
        <strain evidence="8">NRRL Y-1933</strain>
    </source>
</reference>
<dbReference type="EMBL" id="KV454543">
    <property type="protein sequence ID" value="ODV65988.1"/>
    <property type="molecule type" value="Genomic_DNA"/>
</dbReference>
<evidence type="ECO:0000256" key="4">
    <source>
        <dbReference type="ARBA" id="ARBA00022737"/>
    </source>
</evidence>
<keyword evidence="3" id="KW-0963">Cytoplasm</keyword>
<evidence type="ECO:0000256" key="3">
    <source>
        <dbReference type="ARBA" id="ARBA00022490"/>
    </source>
</evidence>
<dbReference type="PANTHER" id="PTHR15651:SF7">
    <property type="entry name" value="ARMADILLO REPEAT-CONTAINING PROTEIN 8"/>
    <property type="match status" value="1"/>
</dbReference>
<evidence type="ECO:0000256" key="6">
    <source>
        <dbReference type="SAM" id="MobiDB-lite"/>
    </source>
</evidence>